<dbReference type="PANTHER" id="PTHR19969">
    <property type="entry name" value="SH2-SH3 ADAPTOR PROTEIN-RELATED"/>
    <property type="match status" value="1"/>
</dbReference>
<dbReference type="SUPFAM" id="SSF50044">
    <property type="entry name" value="SH3-domain"/>
    <property type="match status" value="3"/>
</dbReference>
<dbReference type="PRINTS" id="PR00401">
    <property type="entry name" value="SH2DOMAIN"/>
</dbReference>
<name>A0A1W0X986_HYPEX</name>
<evidence type="ECO:0000313" key="8">
    <source>
        <dbReference type="EMBL" id="OQV24097.1"/>
    </source>
</evidence>
<dbReference type="PANTHER" id="PTHR19969:SF14">
    <property type="entry name" value="DREADLOCKS, ISOFORM B"/>
    <property type="match status" value="1"/>
</dbReference>
<feature type="domain" description="SH3" evidence="7">
    <location>
        <begin position="194"/>
        <end position="256"/>
    </location>
</feature>
<dbReference type="Proteomes" id="UP000192578">
    <property type="component" value="Unassembled WGS sequence"/>
</dbReference>
<feature type="domain" description="SH2" evidence="6">
    <location>
        <begin position="347"/>
        <end position="444"/>
    </location>
</feature>
<evidence type="ECO:0000256" key="2">
    <source>
        <dbReference type="ARBA" id="ARBA00022999"/>
    </source>
</evidence>
<dbReference type="PROSITE" id="PS50001">
    <property type="entry name" value="SH2"/>
    <property type="match status" value="1"/>
</dbReference>
<proteinExistence type="predicted"/>
<keyword evidence="9" id="KW-1185">Reference proteome</keyword>
<dbReference type="SUPFAM" id="SSF55550">
    <property type="entry name" value="SH2 domain"/>
    <property type="match status" value="1"/>
</dbReference>
<gene>
    <name evidence="8" type="ORF">BV898_02050</name>
</gene>
<evidence type="ECO:0000313" key="9">
    <source>
        <dbReference type="Proteomes" id="UP000192578"/>
    </source>
</evidence>
<sequence length="451" mass="51170">MTEEAREPVYVVAKFEYNASSEQELSLRKNERLRLLDDSKQWWKVENVRCQSGFVPSNYVKKEKPSLLNSLKRHVKRKTADRKISHISAPIPPAQSYNGGSHPTGVPNKPFTALVKFNYDPLKQDELQLKKGEYILVIEKSHDGWWKGQTKTAGEKGWFPSNYVKEMPYASEQSLDEHPRISGAYYAPAESPSPNEHIVRALYAYTAQSPDELAFMKDERLVVFDSPSSETNWFRARNDHGQIGLVPRNYVQDMSVVEPNGSVSLSEHSGIRTNGRHSGSDGGPNGPTHQQQQHDESVPEELSEELMHSLHLSNHDSGSSSARTSDPPTNALYDDFVDRPAIRLKPWYFGRLSRQDCDVLLNTYGSDGDFLIRDSETGSKADFSVSLKASPRNKHFRVYVNSVECHLTIGQRRFGSLDEMIGHYERHPICTNNDGRKLTLLHPLKAPRDFF</sequence>
<dbReference type="InterPro" id="IPR051184">
    <property type="entry name" value="Tyrosine-phos_adapter"/>
</dbReference>
<organism evidence="8 9">
    <name type="scientific">Hypsibius exemplaris</name>
    <name type="common">Freshwater tardigrade</name>
    <dbReference type="NCBI Taxonomy" id="2072580"/>
    <lineage>
        <taxon>Eukaryota</taxon>
        <taxon>Metazoa</taxon>
        <taxon>Ecdysozoa</taxon>
        <taxon>Tardigrada</taxon>
        <taxon>Eutardigrada</taxon>
        <taxon>Parachela</taxon>
        <taxon>Hypsibioidea</taxon>
        <taxon>Hypsibiidae</taxon>
        <taxon>Hypsibius</taxon>
    </lineage>
</organism>
<feature type="compositionally biased region" description="Polar residues" evidence="5">
    <location>
        <begin position="316"/>
        <end position="328"/>
    </location>
</feature>
<dbReference type="Pfam" id="PF14604">
    <property type="entry name" value="SH3_9"/>
    <property type="match status" value="2"/>
</dbReference>
<dbReference type="GO" id="GO:0035591">
    <property type="term" value="F:signaling adaptor activity"/>
    <property type="evidence" value="ECO:0007669"/>
    <property type="project" value="TreeGrafter"/>
</dbReference>
<dbReference type="SMART" id="SM00326">
    <property type="entry name" value="SH3"/>
    <property type="match status" value="3"/>
</dbReference>
<dbReference type="PRINTS" id="PR00452">
    <property type="entry name" value="SH3DOMAIN"/>
</dbReference>
<dbReference type="GO" id="GO:0048013">
    <property type="term" value="P:ephrin receptor signaling pathway"/>
    <property type="evidence" value="ECO:0007669"/>
    <property type="project" value="TreeGrafter"/>
</dbReference>
<feature type="region of interest" description="Disordered" evidence="5">
    <location>
        <begin position="260"/>
        <end position="333"/>
    </location>
</feature>
<keyword evidence="1 4" id="KW-0728">SH3 domain</keyword>
<feature type="domain" description="SH3" evidence="7">
    <location>
        <begin position="108"/>
        <end position="169"/>
    </location>
</feature>
<comment type="caution">
    <text evidence="8">The sequence shown here is derived from an EMBL/GenBank/DDBJ whole genome shotgun (WGS) entry which is preliminary data.</text>
</comment>
<dbReference type="Pfam" id="PF00018">
    <property type="entry name" value="SH3_1"/>
    <property type="match status" value="1"/>
</dbReference>
<dbReference type="PROSITE" id="PS50002">
    <property type="entry name" value="SH3"/>
    <property type="match status" value="3"/>
</dbReference>
<evidence type="ECO:0000256" key="3">
    <source>
        <dbReference type="PROSITE-ProRule" id="PRU00191"/>
    </source>
</evidence>
<dbReference type="Gene3D" id="2.30.30.40">
    <property type="entry name" value="SH3 Domains"/>
    <property type="match status" value="3"/>
</dbReference>
<dbReference type="SMART" id="SM00252">
    <property type="entry name" value="SH2"/>
    <property type="match status" value="1"/>
</dbReference>
<dbReference type="EMBL" id="MTYJ01000008">
    <property type="protein sequence ID" value="OQV24097.1"/>
    <property type="molecule type" value="Genomic_DNA"/>
</dbReference>
<dbReference type="OrthoDB" id="26539at2759"/>
<evidence type="ECO:0000256" key="5">
    <source>
        <dbReference type="SAM" id="MobiDB-lite"/>
    </source>
</evidence>
<evidence type="ECO:0000256" key="4">
    <source>
        <dbReference type="PROSITE-ProRule" id="PRU00192"/>
    </source>
</evidence>
<accession>A0A1W0X986</accession>
<evidence type="ECO:0000259" key="6">
    <source>
        <dbReference type="PROSITE" id="PS50001"/>
    </source>
</evidence>
<dbReference type="GO" id="GO:0005737">
    <property type="term" value="C:cytoplasm"/>
    <property type="evidence" value="ECO:0007669"/>
    <property type="project" value="TreeGrafter"/>
</dbReference>
<keyword evidence="2 3" id="KW-0727">SH2 domain</keyword>
<evidence type="ECO:0000256" key="1">
    <source>
        <dbReference type="ARBA" id="ARBA00022443"/>
    </source>
</evidence>
<dbReference type="InterPro" id="IPR000980">
    <property type="entry name" value="SH2"/>
</dbReference>
<dbReference type="GO" id="GO:0016477">
    <property type="term" value="P:cell migration"/>
    <property type="evidence" value="ECO:0007669"/>
    <property type="project" value="TreeGrafter"/>
</dbReference>
<dbReference type="Gene3D" id="3.30.505.10">
    <property type="entry name" value="SH2 domain"/>
    <property type="match status" value="1"/>
</dbReference>
<protein>
    <submittedName>
        <fullName evidence="8">Cytoplasmic protein NCK2</fullName>
    </submittedName>
</protein>
<evidence type="ECO:0000259" key="7">
    <source>
        <dbReference type="PROSITE" id="PS50002"/>
    </source>
</evidence>
<dbReference type="AlphaFoldDB" id="A0A1W0X986"/>
<dbReference type="GO" id="GO:0030971">
    <property type="term" value="F:receptor tyrosine kinase binding"/>
    <property type="evidence" value="ECO:0007669"/>
    <property type="project" value="TreeGrafter"/>
</dbReference>
<dbReference type="InterPro" id="IPR036860">
    <property type="entry name" value="SH2_dom_sf"/>
</dbReference>
<reference evidence="9" key="1">
    <citation type="submission" date="2017-01" db="EMBL/GenBank/DDBJ databases">
        <title>Comparative genomics of anhydrobiosis in the tardigrade Hypsibius dujardini.</title>
        <authorList>
            <person name="Yoshida Y."/>
            <person name="Koutsovoulos G."/>
            <person name="Laetsch D."/>
            <person name="Stevens L."/>
            <person name="Kumar S."/>
            <person name="Horikawa D."/>
            <person name="Ishino K."/>
            <person name="Komine S."/>
            <person name="Tomita M."/>
            <person name="Blaxter M."/>
            <person name="Arakawa K."/>
        </authorList>
    </citation>
    <scope>NUCLEOTIDE SEQUENCE [LARGE SCALE GENOMIC DNA]</scope>
    <source>
        <strain evidence="9">Z151</strain>
    </source>
</reference>
<dbReference type="InterPro" id="IPR036028">
    <property type="entry name" value="SH3-like_dom_sf"/>
</dbReference>
<dbReference type="InterPro" id="IPR001452">
    <property type="entry name" value="SH3_domain"/>
</dbReference>
<dbReference type="Pfam" id="PF00017">
    <property type="entry name" value="SH2"/>
    <property type="match status" value="1"/>
</dbReference>
<feature type="domain" description="SH3" evidence="7">
    <location>
        <begin position="6"/>
        <end position="65"/>
    </location>
</feature>